<comment type="catalytic activity">
    <reaction evidence="8">
        <text>L-seryl-[protein] + ATP = O-phospho-L-seryl-[protein] + ADP + H(+)</text>
        <dbReference type="Rhea" id="RHEA:17989"/>
        <dbReference type="Rhea" id="RHEA-COMP:9863"/>
        <dbReference type="Rhea" id="RHEA-COMP:11604"/>
        <dbReference type="ChEBI" id="CHEBI:15378"/>
        <dbReference type="ChEBI" id="CHEBI:29999"/>
        <dbReference type="ChEBI" id="CHEBI:30616"/>
        <dbReference type="ChEBI" id="CHEBI:83421"/>
        <dbReference type="ChEBI" id="CHEBI:456216"/>
        <dbReference type="EC" id="2.7.11.1"/>
    </reaction>
</comment>
<evidence type="ECO:0000256" key="1">
    <source>
        <dbReference type="ARBA" id="ARBA00012513"/>
    </source>
</evidence>
<keyword evidence="3" id="KW-0808">Transferase</keyword>
<keyword evidence="5" id="KW-0418">Kinase</keyword>
<gene>
    <name evidence="10" type="ORF">TCDM_06238</name>
</gene>
<reference evidence="10 11" key="1">
    <citation type="journal article" date="2014" name="Genome Announc.">
        <title>Trypanosoma cruzi Clone Dm28c Draft Genome Sequence.</title>
        <authorList>
            <person name="Grisard E.C."/>
            <person name="Teixeira S.M."/>
            <person name="de Almeida L.G."/>
            <person name="Stoco P.H."/>
            <person name="Gerber A.L."/>
            <person name="Talavera-Lopez C."/>
            <person name="Lima O.C."/>
            <person name="Andersson B."/>
            <person name="de Vasconcelos A.T."/>
        </authorList>
    </citation>
    <scope>NUCLEOTIDE SEQUENCE [LARGE SCALE GENOMIC DNA]</scope>
    <source>
        <strain evidence="10 11">Dm28c</strain>
    </source>
</reference>
<evidence type="ECO:0000313" key="11">
    <source>
        <dbReference type="Proteomes" id="UP000017861"/>
    </source>
</evidence>
<dbReference type="InterPro" id="IPR011009">
    <property type="entry name" value="Kinase-like_dom_sf"/>
</dbReference>
<keyword evidence="4" id="KW-0547">Nucleotide-binding</keyword>
<evidence type="ECO:0000256" key="8">
    <source>
        <dbReference type="ARBA" id="ARBA00048679"/>
    </source>
</evidence>
<dbReference type="PANTHER" id="PTHR47634">
    <property type="entry name" value="PROTEIN KINASE DOMAIN-CONTAINING PROTEIN-RELATED"/>
    <property type="match status" value="1"/>
</dbReference>
<accession>V5BH34</accession>
<dbReference type="InterPro" id="IPR000719">
    <property type="entry name" value="Prot_kinase_dom"/>
</dbReference>
<dbReference type="SUPFAM" id="SSF56112">
    <property type="entry name" value="Protein kinase-like (PK-like)"/>
    <property type="match status" value="1"/>
</dbReference>
<evidence type="ECO:0000256" key="3">
    <source>
        <dbReference type="ARBA" id="ARBA00022679"/>
    </source>
</evidence>
<feature type="domain" description="Protein kinase" evidence="9">
    <location>
        <begin position="1"/>
        <end position="155"/>
    </location>
</feature>
<evidence type="ECO:0000256" key="4">
    <source>
        <dbReference type="ARBA" id="ARBA00022741"/>
    </source>
</evidence>
<evidence type="ECO:0000256" key="6">
    <source>
        <dbReference type="ARBA" id="ARBA00022840"/>
    </source>
</evidence>
<name>V5BH34_TRYCR</name>
<dbReference type="VEuPathDB" id="TriTrypDB:TCDM_06238"/>
<protein>
    <recommendedName>
        <fullName evidence="1">non-specific serine/threonine protein kinase</fullName>
        <ecNumber evidence="1">2.7.11.1</ecNumber>
    </recommendedName>
</protein>
<comment type="caution">
    <text evidence="10">The sequence shown here is derived from an EMBL/GenBank/DDBJ whole genome shotgun (WGS) entry which is preliminary data.</text>
</comment>
<evidence type="ECO:0000259" key="9">
    <source>
        <dbReference type="PROSITE" id="PS50011"/>
    </source>
</evidence>
<dbReference type="EC" id="2.7.11.1" evidence="1"/>
<keyword evidence="2" id="KW-0723">Serine/threonine-protein kinase</keyword>
<evidence type="ECO:0000256" key="5">
    <source>
        <dbReference type="ARBA" id="ARBA00022777"/>
    </source>
</evidence>
<dbReference type="EMBL" id="AYLP01000065">
    <property type="protein sequence ID" value="ESS65412.1"/>
    <property type="molecule type" value="Genomic_DNA"/>
</dbReference>
<evidence type="ECO:0000256" key="7">
    <source>
        <dbReference type="ARBA" id="ARBA00047899"/>
    </source>
</evidence>
<dbReference type="GO" id="GO:0005524">
    <property type="term" value="F:ATP binding"/>
    <property type="evidence" value="ECO:0007669"/>
    <property type="project" value="UniProtKB-KW"/>
</dbReference>
<dbReference type="PROSITE" id="PS50011">
    <property type="entry name" value="PROTEIN_KINASE_DOM"/>
    <property type="match status" value="1"/>
</dbReference>
<dbReference type="GO" id="GO:0004674">
    <property type="term" value="F:protein serine/threonine kinase activity"/>
    <property type="evidence" value="ECO:0007669"/>
    <property type="project" value="UniProtKB-KW"/>
</dbReference>
<proteinExistence type="predicted"/>
<organism evidence="10 11">
    <name type="scientific">Trypanosoma cruzi Dm28c</name>
    <dbReference type="NCBI Taxonomy" id="1416333"/>
    <lineage>
        <taxon>Eukaryota</taxon>
        <taxon>Discoba</taxon>
        <taxon>Euglenozoa</taxon>
        <taxon>Kinetoplastea</taxon>
        <taxon>Metakinetoplastina</taxon>
        <taxon>Trypanosomatida</taxon>
        <taxon>Trypanosomatidae</taxon>
        <taxon>Trypanosoma</taxon>
        <taxon>Schizotrypanum</taxon>
    </lineage>
</organism>
<dbReference type="GO" id="GO:0050684">
    <property type="term" value="P:regulation of mRNA processing"/>
    <property type="evidence" value="ECO:0007669"/>
    <property type="project" value="TreeGrafter"/>
</dbReference>
<evidence type="ECO:0000256" key="2">
    <source>
        <dbReference type="ARBA" id="ARBA00022527"/>
    </source>
</evidence>
<keyword evidence="6" id="KW-0067">ATP-binding</keyword>
<dbReference type="AlphaFoldDB" id="V5BH34"/>
<dbReference type="GO" id="GO:0000245">
    <property type="term" value="P:spliceosomal complex assembly"/>
    <property type="evidence" value="ECO:0007669"/>
    <property type="project" value="TreeGrafter"/>
</dbReference>
<dbReference type="Proteomes" id="UP000017861">
    <property type="component" value="Unassembled WGS sequence"/>
</dbReference>
<dbReference type="Pfam" id="PF00069">
    <property type="entry name" value="Pkinase"/>
    <property type="match status" value="1"/>
</dbReference>
<dbReference type="PANTHER" id="PTHR47634:SF9">
    <property type="entry name" value="PROTEIN KINASE DOMAIN-CONTAINING PROTEIN-RELATED"/>
    <property type="match status" value="1"/>
</dbReference>
<dbReference type="InterPro" id="IPR051334">
    <property type="entry name" value="SRPK"/>
</dbReference>
<comment type="catalytic activity">
    <reaction evidence="7">
        <text>L-threonyl-[protein] + ATP = O-phospho-L-threonyl-[protein] + ADP + H(+)</text>
        <dbReference type="Rhea" id="RHEA:46608"/>
        <dbReference type="Rhea" id="RHEA-COMP:11060"/>
        <dbReference type="Rhea" id="RHEA-COMP:11605"/>
        <dbReference type="ChEBI" id="CHEBI:15378"/>
        <dbReference type="ChEBI" id="CHEBI:30013"/>
        <dbReference type="ChEBI" id="CHEBI:30616"/>
        <dbReference type="ChEBI" id="CHEBI:61977"/>
        <dbReference type="ChEBI" id="CHEBI:456216"/>
        <dbReference type="EC" id="2.7.11.1"/>
    </reaction>
</comment>
<sequence>MPVMTAPDGKERISVFTLSCQFAASLRMSSPSSCETSLVDELKRDILARRSYKRGVLLQSREYRSPEIILGKDYNATMDIWSVACTAYELLFDRRLFDPIRDFTEALEREKREGEVDRKDGKKNFSSVGEIHGCNATESASVESVNERNVHNLWFRAVCFNEHEKTLTCFTCAGWCFFLGPLLRAIYFLLPWAST</sequence>
<dbReference type="Gene3D" id="1.10.510.10">
    <property type="entry name" value="Transferase(Phosphotransferase) domain 1"/>
    <property type="match status" value="1"/>
</dbReference>
<evidence type="ECO:0000313" key="10">
    <source>
        <dbReference type="EMBL" id="ESS65412.1"/>
    </source>
</evidence>